<evidence type="ECO:0008006" key="4">
    <source>
        <dbReference type="Google" id="ProtNLM"/>
    </source>
</evidence>
<dbReference type="STRING" id="742725.HMPREF9450_00157"/>
<evidence type="ECO:0000313" key="3">
    <source>
        <dbReference type="Proteomes" id="UP000006008"/>
    </source>
</evidence>
<dbReference type="RefSeq" id="WP_009132963.1">
    <property type="nucleotide sequence ID" value="NZ_CP102250.1"/>
</dbReference>
<gene>
    <name evidence="2" type="ORF">HMPREF9450_00157</name>
</gene>
<dbReference type="AlphaFoldDB" id="G5H5E7"/>
<dbReference type="eggNOG" id="ENOG5032XG7">
    <property type="taxonomic scope" value="Bacteria"/>
</dbReference>
<evidence type="ECO:0000313" key="2">
    <source>
        <dbReference type="EMBL" id="EHB93386.1"/>
    </source>
</evidence>
<dbReference type="GeneID" id="92816583"/>
<dbReference type="Pfam" id="PF14900">
    <property type="entry name" value="DUF4493"/>
    <property type="match status" value="1"/>
</dbReference>
<accession>G5H5E7</accession>
<dbReference type="PROSITE" id="PS51257">
    <property type="entry name" value="PROKAR_LIPOPROTEIN"/>
    <property type="match status" value="1"/>
</dbReference>
<sequence length="623" mass="66647">MKEFFQITCMALLLFLAGCKNETPGYNGGGDDPTPDDTEMGYLVTSGLTVSVADDEVISTTTGGSVSQPAKPADRTAKAQETTRASSPLADAGDDYKVTIRNVKTSETLNYTYGDLKKTENQKIPLAPGSYTIAAESPDYAAYMAGANYAAWESPVFAGSVTKTIVKKTETTVNDLVCSLANIKTTVILSADLQSMFLPDAQATEALPALKVTLSVGENKLVFNRAESNNEARGYFKAVEASNTIKVELEGSYNKSPGDAAPVYVPVKWTREITDCKAGQWRKISIKILNATQGNIQFQMTVENWVYDQKIDVDVMQLFAFAGEETIPDEDLSDPNSPVVTLDGRDIAQGYTISKSMFDEELGKWSENLKAVITPQADASVRTAKLVFSSDNAELLAALDGAGYVNGTIPVWPQNDDLLAYLVMKEAASTHILAGTVKDAGMSGLFGYKGTHKVKFVVTDTKGRTSYTNLTVKVTEGGSVGTGPEVKWTNKAGTVSYDFGTRYKITKLSDSEADPEVKITVTSQTGIVGFSVDINSTTLTPEELQGLGLSTHMDLVNPGSFEGPLTNLGFPTGSAVAGKKSLTFDISSFMPMLTVLGPGNSDFKLTVIDASGSVSKTIQLYVP</sequence>
<proteinExistence type="predicted"/>
<reference evidence="2 3" key="1">
    <citation type="submission" date="2011-08" db="EMBL/GenBank/DDBJ databases">
        <title>The Genome Sequence of Alistipes indistinctus YIT 12060.</title>
        <authorList>
            <consortium name="The Broad Institute Genome Sequencing Platform"/>
            <person name="Earl A."/>
            <person name="Ward D."/>
            <person name="Feldgarden M."/>
            <person name="Gevers D."/>
            <person name="Morotomi M."/>
            <person name="Young S.K."/>
            <person name="Zeng Q."/>
            <person name="Gargeya S."/>
            <person name="Fitzgerald M."/>
            <person name="Haas B."/>
            <person name="Abouelleil A."/>
            <person name="Alvarado L."/>
            <person name="Arachchi H.M."/>
            <person name="Berlin A."/>
            <person name="Brown A."/>
            <person name="Chapman S.B."/>
            <person name="Chen Z."/>
            <person name="Dunbar C."/>
            <person name="Freedman E."/>
            <person name="Gearin G."/>
            <person name="Gellesch M."/>
            <person name="Goldberg J."/>
            <person name="Griggs A."/>
            <person name="Gujja S."/>
            <person name="Heiman D."/>
            <person name="Howarth C."/>
            <person name="Larson L."/>
            <person name="Lui A."/>
            <person name="MacDonald P.J.P."/>
            <person name="Montmayeur A."/>
            <person name="Murphy C."/>
            <person name="Neiman D."/>
            <person name="Pearson M."/>
            <person name="Priest M."/>
            <person name="Roberts A."/>
            <person name="Saif S."/>
            <person name="Shea T."/>
            <person name="Shenoy N."/>
            <person name="Sisk P."/>
            <person name="Stolte C."/>
            <person name="Sykes S."/>
            <person name="Wortman J."/>
            <person name="Nusbaum C."/>
            <person name="Birren B."/>
        </authorList>
    </citation>
    <scope>NUCLEOTIDE SEQUENCE [LARGE SCALE GENOMIC DNA]</scope>
    <source>
        <strain evidence="2 3">YIT 12060</strain>
    </source>
</reference>
<dbReference type="InterPro" id="IPR027840">
    <property type="entry name" value="DUF4493"/>
</dbReference>
<evidence type="ECO:0000256" key="1">
    <source>
        <dbReference type="SAM" id="MobiDB-lite"/>
    </source>
</evidence>
<dbReference type="HOGENOM" id="CLU_473016_0_0_10"/>
<protein>
    <recommendedName>
        <fullName evidence="4">DUF4493 domain-containing protein</fullName>
    </recommendedName>
</protein>
<dbReference type="Proteomes" id="UP000006008">
    <property type="component" value="Unassembled WGS sequence"/>
</dbReference>
<dbReference type="OrthoDB" id="1004173at2"/>
<organism evidence="2 3">
    <name type="scientific">Alistipes indistinctus YIT 12060</name>
    <dbReference type="NCBI Taxonomy" id="742725"/>
    <lineage>
        <taxon>Bacteria</taxon>
        <taxon>Pseudomonadati</taxon>
        <taxon>Bacteroidota</taxon>
        <taxon>Bacteroidia</taxon>
        <taxon>Bacteroidales</taxon>
        <taxon>Rikenellaceae</taxon>
        <taxon>Alistipes</taxon>
    </lineage>
</organism>
<name>G5H5E7_9BACT</name>
<dbReference type="EMBL" id="ADLD01000003">
    <property type="protein sequence ID" value="EHB93386.1"/>
    <property type="molecule type" value="Genomic_DNA"/>
</dbReference>
<comment type="caution">
    <text evidence="2">The sequence shown here is derived from an EMBL/GenBank/DDBJ whole genome shotgun (WGS) entry which is preliminary data.</text>
</comment>
<feature type="region of interest" description="Disordered" evidence="1">
    <location>
        <begin position="60"/>
        <end position="91"/>
    </location>
</feature>
<keyword evidence="3" id="KW-1185">Reference proteome</keyword>
<dbReference type="PATRIC" id="fig|742725.3.peg.178"/>